<name>A0A8S3B4H4_9BILA</name>
<sequence length="80" mass="9554">NIESKLSILFDNLYWKDSKILDDEGNEVKLIWKTWMWETTFSDYLQAEKDGNLNKKINGEHPRLCEVLLNDDIKVIEPLW</sequence>
<gene>
    <name evidence="1" type="ORF">BYL167_LOCUS36247</name>
    <name evidence="3" type="ORF">GIL414_LOCUS46901</name>
    <name evidence="4" type="ORF">GIL414_LOCUS55418</name>
    <name evidence="2" type="ORF">SMN809_LOCUS44427</name>
</gene>
<feature type="non-terminal residue" evidence="3">
    <location>
        <position position="1"/>
    </location>
</feature>
<reference evidence="3" key="1">
    <citation type="submission" date="2021-02" db="EMBL/GenBank/DDBJ databases">
        <authorList>
            <person name="Nowell W R."/>
        </authorList>
    </citation>
    <scope>NUCLEOTIDE SEQUENCE</scope>
</reference>
<protein>
    <submittedName>
        <fullName evidence="3">Uncharacterized protein</fullName>
    </submittedName>
</protein>
<dbReference type="SUPFAM" id="SSF52440">
    <property type="entry name" value="PreATP-grasp domain"/>
    <property type="match status" value="1"/>
</dbReference>
<dbReference type="EMBL" id="CAJOBH010078592">
    <property type="protein sequence ID" value="CAF4506244.1"/>
    <property type="molecule type" value="Genomic_DNA"/>
</dbReference>
<evidence type="ECO:0000313" key="2">
    <source>
        <dbReference type="EMBL" id="CAF4734538.1"/>
    </source>
</evidence>
<dbReference type="AlphaFoldDB" id="A0A8S3B4H4"/>
<accession>A0A8S3B4H4</accession>
<dbReference type="Proteomes" id="UP000681967">
    <property type="component" value="Unassembled WGS sequence"/>
</dbReference>
<dbReference type="Proteomes" id="UP000681720">
    <property type="component" value="Unassembled WGS sequence"/>
</dbReference>
<dbReference type="EMBL" id="CAJOBJ010148537">
    <property type="protein sequence ID" value="CAF4794786.1"/>
    <property type="molecule type" value="Genomic_DNA"/>
</dbReference>
<evidence type="ECO:0000313" key="3">
    <source>
        <dbReference type="EMBL" id="CAF4794786.1"/>
    </source>
</evidence>
<dbReference type="InterPro" id="IPR016185">
    <property type="entry name" value="PreATP-grasp_dom_sf"/>
</dbReference>
<evidence type="ECO:0000313" key="5">
    <source>
        <dbReference type="Proteomes" id="UP000681720"/>
    </source>
</evidence>
<dbReference type="EMBL" id="CAJOBI010133229">
    <property type="protein sequence ID" value="CAF4734538.1"/>
    <property type="molecule type" value="Genomic_DNA"/>
</dbReference>
<dbReference type="Proteomes" id="UP000676336">
    <property type="component" value="Unassembled WGS sequence"/>
</dbReference>
<organism evidence="3 5">
    <name type="scientific">Rotaria magnacalcarata</name>
    <dbReference type="NCBI Taxonomy" id="392030"/>
    <lineage>
        <taxon>Eukaryota</taxon>
        <taxon>Metazoa</taxon>
        <taxon>Spiralia</taxon>
        <taxon>Gnathifera</taxon>
        <taxon>Rotifera</taxon>
        <taxon>Eurotatoria</taxon>
        <taxon>Bdelloidea</taxon>
        <taxon>Philodinida</taxon>
        <taxon>Philodinidae</taxon>
        <taxon>Rotaria</taxon>
    </lineage>
</organism>
<comment type="caution">
    <text evidence="3">The sequence shown here is derived from an EMBL/GenBank/DDBJ whole genome shotgun (WGS) entry which is preliminary data.</text>
</comment>
<evidence type="ECO:0000313" key="4">
    <source>
        <dbReference type="EMBL" id="CAF4970932.1"/>
    </source>
</evidence>
<dbReference type="EMBL" id="CAJOBJ010196735">
    <property type="protein sequence ID" value="CAF4970932.1"/>
    <property type="molecule type" value="Genomic_DNA"/>
</dbReference>
<feature type="non-terminal residue" evidence="3">
    <location>
        <position position="80"/>
    </location>
</feature>
<proteinExistence type="predicted"/>
<evidence type="ECO:0000313" key="1">
    <source>
        <dbReference type="EMBL" id="CAF4506244.1"/>
    </source>
</evidence>